<dbReference type="Gene3D" id="3.40.50.720">
    <property type="entry name" value="NAD(P)-binding Rossmann-like Domain"/>
    <property type="match status" value="1"/>
</dbReference>
<feature type="region of interest" description="Disordered" evidence="8">
    <location>
        <begin position="245"/>
        <end position="271"/>
    </location>
</feature>
<feature type="compositionally biased region" description="Acidic residues" evidence="8">
    <location>
        <begin position="164"/>
        <end position="217"/>
    </location>
</feature>
<dbReference type="PANTHER" id="PTHR18934">
    <property type="entry name" value="ATP-DEPENDENT RNA HELICASE"/>
    <property type="match status" value="1"/>
</dbReference>
<dbReference type="CDD" id="cd17982">
    <property type="entry name" value="DEXHc_DHX37"/>
    <property type="match status" value="1"/>
</dbReference>
<proteinExistence type="inferred from homology"/>
<organism evidence="11 12">
    <name type="scientific">Colletotrichum lupini</name>
    <dbReference type="NCBI Taxonomy" id="145971"/>
    <lineage>
        <taxon>Eukaryota</taxon>
        <taxon>Fungi</taxon>
        <taxon>Dikarya</taxon>
        <taxon>Ascomycota</taxon>
        <taxon>Pezizomycotina</taxon>
        <taxon>Sordariomycetes</taxon>
        <taxon>Hypocreomycetidae</taxon>
        <taxon>Glomerellales</taxon>
        <taxon>Glomerellaceae</taxon>
        <taxon>Colletotrichum</taxon>
        <taxon>Colletotrichum acutatum species complex</taxon>
    </lineage>
</organism>
<evidence type="ECO:0000256" key="5">
    <source>
        <dbReference type="ARBA" id="ARBA00022806"/>
    </source>
</evidence>
<dbReference type="CDD" id="cd18791">
    <property type="entry name" value="SF2_C_RHA"/>
    <property type="match status" value="1"/>
</dbReference>
<feature type="region of interest" description="Disordered" evidence="8">
    <location>
        <begin position="136"/>
        <end position="223"/>
    </location>
</feature>
<dbReference type="Proteomes" id="UP000830671">
    <property type="component" value="Chromosome 4"/>
</dbReference>
<evidence type="ECO:0000256" key="3">
    <source>
        <dbReference type="ARBA" id="ARBA00022741"/>
    </source>
</evidence>
<keyword evidence="6" id="KW-0067">ATP-binding</keyword>
<keyword evidence="12" id="KW-1185">Reference proteome</keyword>
<dbReference type="InterPro" id="IPR001650">
    <property type="entry name" value="Helicase_C-like"/>
</dbReference>
<dbReference type="PROSITE" id="PS51192">
    <property type="entry name" value="HELICASE_ATP_BIND_1"/>
    <property type="match status" value="1"/>
</dbReference>
<dbReference type="GO" id="GO:0003723">
    <property type="term" value="F:RNA binding"/>
    <property type="evidence" value="ECO:0007669"/>
    <property type="project" value="TreeGrafter"/>
</dbReference>
<dbReference type="GO" id="GO:0005524">
    <property type="term" value="F:ATP binding"/>
    <property type="evidence" value="ECO:0007669"/>
    <property type="project" value="UniProtKB-KW"/>
</dbReference>
<dbReference type="RefSeq" id="XP_049144018.1">
    <property type="nucleotide sequence ID" value="XM_049286875.1"/>
</dbReference>
<dbReference type="SMART" id="SM00487">
    <property type="entry name" value="DEXDc"/>
    <property type="match status" value="1"/>
</dbReference>
<dbReference type="Pfam" id="PF00106">
    <property type="entry name" value="adh_short"/>
    <property type="match status" value="1"/>
</dbReference>
<feature type="region of interest" description="Disordered" evidence="8">
    <location>
        <begin position="1"/>
        <end position="34"/>
    </location>
</feature>
<name>A0A9Q8SS26_9PEZI</name>
<comment type="similarity">
    <text evidence="1">Belongs to the DEAD box helicase family. DEAH subfamily.</text>
</comment>
<feature type="compositionally biased region" description="Basic residues" evidence="8">
    <location>
        <begin position="1"/>
        <end position="13"/>
    </location>
</feature>
<keyword evidence="4" id="KW-0378">Hydrolase</keyword>
<dbReference type="PANTHER" id="PTHR18934:SF99">
    <property type="entry name" value="ATP-DEPENDENT RNA HELICASE DHX37-RELATED"/>
    <property type="match status" value="1"/>
</dbReference>
<evidence type="ECO:0000313" key="12">
    <source>
        <dbReference type="Proteomes" id="UP000830671"/>
    </source>
</evidence>
<dbReference type="SMART" id="SM00847">
    <property type="entry name" value="HA2"/>
    <property type="match status" value="1"/>
</dbReference>
<dbReference type="InterPro" id="IPR014001">
    <property type="entry name" value="Helicase_ATP-bd"/>
</dbReference>
<evidence type="ECO:0000256" key="4">
    <source>
        <dbReference type="ARBA" id="ARBA00022801"/>
    </source>
</evidence>
<dbReference type="InterPro" id="IPR036291">
    <property type="entry name" value="NAD(P)-bd_dom_sf"/>
</dbReference>
<dbReference type="Pfam" id="PF04408">
    <property type="entry name" value="WHD_HA2"/>
    <property type="match status" value="1"/>
</dbReference>
<keyword evidence="3" id="KW-0547">Nucleotide-binding</keyword>
<dbReference type="PROSITE" id="PS51194">
    <property type="entry name" value="HELICASE_CTER"/>
    <property type="match status" value="1"/>
</dbReference>
<dbReference type="PRINTS" id="PR00081">
    <property type="entry name" value="GDHRDH"/>
</dbReference>
<evidence type="ECO:0000256" key="1">
    <source>
        <dbReference type="ARBA" id="ARBA00008792"/>
    </source>
</evidence>
<feature type="compositionally biased region" description="Basic and acidic residues" evidence="8">
    <location>
        <begin position="252"/>
        <end position="263"/>
    </location>
</feature>
<dbReference type="PROSITE" id="PS00690">
    <property type="entry name" value="DEAH_ATP_HELICASE"/>
    <property type="match status" value="1"/>
</dbReference>
<feature type="region of interest" description="Disordered" evidence="8">
    <location>
        <begin position="1133"/>
        <end position="1158"/>
    </location>
</feature>
<dbReference type="InterPro" id="IPR007502">
    <property type="entry name" value="Helicase-assoc_dom"/>
</dbReference>
<dbReference type="GO" id="GO:1990904">
    <property type="term" value="C:ribonucleoprotein complex"/>
    <property type="evidence" value="ECO:0007669"/>
    <property type="project" value="UniProtKB-ARBA"/>
</dbReference>
<dbReference type="GO" id="GO:0003724">
    <property type="term" value="F:RNA helicase activity"/>
    <property type="evidence" value="ECO:0007669"/>
    <property type="project" value="UniProtKB-EC"/>
</dbReference>
<dbReference type="Pfam" id="PF00270">
    <property type="entry name" value="DEAD"/>
    <property type="match status" value="1"/>
</dbReference>
<accession>A0A9Q8SS26</accession>
<reference evidence="11" key="1">
    <citation type="journal article" date="2021" name="Mol. Plant Microbe Interact.">
        <title>Complete Genome Sequence of the Plant-Pathogenic Fungus Colletotrichum lupini.</title>
        <authorList>
            <person name="Baroncelli R."/>
            <person name="Pensec F."/>
            <person name="Da Lio D."/>
            <person name="Boufleur T."/>
            <person name="Vicente I."/>
            <person name="Sarrocco S."/>
            <person name="Picot A."/>
            <person name="Baraldi E."/>
            <person name="Sukno S."/>
            <person name="Thon M."/>
            <person name="Le Floch G."/>
        </authorList>
    </citation>
    <scope>NUCLEOTIDE SEQUENCE</scope>
    <source>
        <strain evidence="11">IMI 504893</strain>
    </source>
</reference>
<dbReference type="SUPFAM" id="SSF51735">
    <property type="entry name" value="NAD(P)-binding Rossmann-fold domains"/>
    <property type="match status" value="1"/>
</dbReference>
<dbReference type="FunFam" id="3.40.50.300:FF:000637">
    <property type="entry name" value="ATP-dependent RNA helicase DHX37/DHR1"/>
    <property type="match status" value="1"/>
</dbReference>
<protein>
    <recommendedName>
        <fullName evidence="2">RNA helicase</fullName>
        <ecNumber evidence="2">3.6.4.13</ecNumber>
    </recommendedName>
</protein>
<dbReference type="InterPro" id="IPR027417">
    <property type="entry name" value="P-loop_NTPase"/>
</dbReference>
<feature type="domain" description="Helicase C-terminal" evidence="10">
    <location>
        <begin position="508"/>
        <end position="748"/>
    </location>
</feature>
<evidence type="ECO:0000256" key="6">
    <source>
        <dbReference type="ARBA" id="ARBA00022840"/>
    </source>
</evidence>
<feature type="domain" description="Helicase ATP-binding" evidence="9">
    <location>
        <begin position="309"/>
        <end position="486"/>
    </location>
</feature>
<evidence type="ECO:0000259" key="10">
    <source>
        <dbReference type="PROSITE" id="PS51194"/>
    </source>
</evidence>
<evidence type="ECO:0000256" key="8">
    <source>
        <dbReference type="SAM" id="MobiDB-lite"/>
    </source>
</evidence>
<dbReference type="GeneID" id="73341885"/>
<comment type="catalytic activity">
    <reaction evidence="7">
        <text>ATP + H2O = ADP + phosphate + H(+)</text>
        <dbReference type="Rhea" id="RHEA:13065"/>
        <dbReference type="ChEBI" id="CHEBI:15377"/>
        <dbReference type="ChEBI" id="CHEBI:15378"/>
        <dbReference type="ChEBI" id="CHEBI:30616"/>
        <dbReference type="ChEBI" id="CHEBI:43474"/>
        <dbReference type="ChEBI" id="CHEBI:456216"/>
        <dbReference type="EC" id="3.6.4.13"/>
    </reaction>
</comment>
<dbReference type="EC" id="3.6.4.13" evidence="2"/>
<dbReference type="GO" id="GO:0000462">
    <property type="term" value="P:maturation of SSU-rRNA from tricistronic rRNA transcript (SSU-rRNA, 5.8S rRNA, LSU-rRNA)"/>
    <property type="evidence" value="ECO:0007669"/>
    <property type="project" value="TreeGrafter"/>
</dbReference>
<evidence type="ECO:0000256" key="2">
    <source>
        <dbReference type="ARBA" id="ARBA00012552"/>
    </source>
</evidence>
<dbReference type="Pfam" id="PF00271">
    <property type="entry name" value="Helicase_C"/>
    <property type="match status" value="1"/>
</dbReference>
<sequence length="1476" mass="164172">MGKFVPRQRKHKVLARERAKENGIIPQDSNADEILPEDQKRLQEKRAQLKAELQGDGAKASGKKAKRLEKYITNKLRKDENREILAKLAQQKVDTSLFTSTKTLGQGKESKRQALTRALREKNAGLAVDADAEELLYEEREEAPERGGVTSKFSIAEPEKAKDAEDEWNGLSDDAENSSSDEDDDSAEESEESSEGSEESEEDDEDEDESEDDEEESTSTRQSAFKAWALAQRNEALGFEGTTEASTALEIPRPENFEPRPLEQEPLPQELQPTTNLARKAYAVAVTRTPDIQEVRMKLPVVTEEQKIMEMIHNNDIVVVCGSTGSGKTTQVPQFLYEAGYGSPGSATPGMIGVTQPRRVAAVSMSKRVAQELGDHSDRVGYQIRFEGTASAKTAIKFMTDGVLLREMGQDFSLKKYSAIIIDEAHERSVNTDILIGMLSRINNIRKGDDKVDPSIKPLKIIIMSATLRVEDMTNNTTLFPTPPPVVEVEGRQHPVTIHFARRTQSDFVEEAFNKIMRGHRKLPPGGFLVFLTGQNEIRYLSKRLREAFGGFTEASAPKVQISATDAPMEVEDIDFGEVDDVIGADIDDGLDEDEDMEHEDDKEFEIEGEEGETGPMNMQVLPLYSLLPTKEQMRVFEDPPENHRQVILATNVAETSLTIPGIRYVFDCGRSKERQYDRFSGVQTYEIGWISKASASQRAGRAGRTGPGHCYRLYSSAVYERDLPEFTDPEILRMPVDGVVLQLKAMNLSNVVNFPFPTPPNRMGLRQAEKLLTYLSAIAPEGQITKIGSTMSIFPLSPRFARILLVGHQHDCLPYTIMMVAALSAAEVFVPEHQAIPSLEARDESEFRRTADIIAEDRQANIRRLFNAAHKNFCYLDDRSDAIKLLQVVGEYAHDPTEKWCEDHFVRYKVLKEVTQLRQQITELLRANIPAFKNLKYQDRLDAPSDKQVAYLKQMVAAGFIDHVALRADKAPVPPEVTRKPGRAIDVPYIPLSPLGVGHGAEKYIYIHPTSPLAHLSPAECPEFVVYSQLQRATQGADVNKTPKTRMLALTDVTGGQLASLAKGTPLVSYGKPVKEISSTANTREVWVVPYLRAEGVGGQGWPLPMKKVVQRRVAVLRQSYRQSRFYISESGETVPLDGNSSSPECQTSQNKSQNRPVIQTRGELGRLNRTVVTYRESPFPLADLAPMILQQQRSTWKENEALIDECMSALREIEMKMTLFSGVAVVTGAASEMGEREDEMECKPGTDRVISGIGRQVAISFAREGCKRIALLDRDEDGALETARMCREANGETRTFVMEIDNRNDEDIASCMENVVEEWGRIDYAVNCAGMFGPKAPSHLLTPAEFDEITNINYRGTWLCSRAELTHMIKQESMKTHDGRPGNRGVIVNVASNLSLVSRPETPAYNASKAAILRIIDTPMTSEVSSDDPMIAVAPMKRKGTPQEVADAVLFLCSSKASFIHGASLSVDGGYVIN</sequence>
<dbReference type="KEGG" id="clup:CLUP02_07883"/>
<dbReference type="InterPro" id="IPR002464">
    <property type="entry name" value="DNA/RNA_helicase_DEAH_CS"/>
</dbReference>
<evidence type="ECO:0000259" key="9">
    <source>
        <dbReference type="PROSITE" id="PS51192"/>
    </source>
</evidence>
<feature type="compositionally biased region" description="Polar residues" evidence="8">
    <location>
        <begin position="1140"/>
        <end position="1158"/>
    </location>
</feature>
<dbReference type="InterPro" id="IPR011545">
    <property type="entry name" value="DEAD/DEAH_box_helicase_dom"/>
</dbReference>
<evidence type="ECO:0000256" key="7">
    <source>
        <dbReference type="ARBA" id="ARBA00047984"/>
    </source>
</evidence>
<dbReference type="InterPro" id="IPR048333">
    <property type="entry name" value="HA2_WH"/>
</dbReference>
<dbReference type="Gene3D" id="1.20.120.1080">
    <property type="match status" value="1"/>
</dbReference>
<dbReference type="InterPro" id="IPR002347">
    <property type="entry name" value="SDR_fam"/>
</dbReference>
<dbReference type="Pfam" id="PF21010">
    <property type="entry name" value="HA2_C"/>
    <property type="match status" value="1"/>
</dbReference>
<dbReference type="SMART" id="SM00490">
    <property type="entry name" value="HELICc"/>
    <property type="match status" value="1"/>
</dbReference>
<dbReference type="CDD" id="cd05233">
    <property type="entry name" value="SDR_c"/>
    <property type="match status" value="1"/>
</dbReference>
<keyword evidence="5" id="KW-0347">Helicase</keyword>
<dbReference type="Gene3D" id="3.40.50.300">
    <property type="entry name" value="P-loop containing nucleotide triphosphate hydrolases"/>
    <property type="match status" value="2"/>
</dbReference>
<dbReference type="SUPFAM" id="SSF52540">
    <property type="entry name" value="P-loop containing nucleoside triphosphate hydrolases"/>
    <property type="match status" value="1"/>
</dbReference>
<gene>
    <name evidence="11" type="ORF">CLUP02_07883</name>
</gene>
<dbReference type="GO" id="GO:0005730">
    <property type="term" value="C:nucleolus"/>
    <property type="evidence" value="ECO:0007669"/>
    <property type="project" value="TreeGrafter"/>
</dbReference>
<evidence type="ECO:0000313" key="11">
    <source>
        <dbReference type="EMBL" id="UQC82395.1"/>
    </source>
</evidence>
<dbReference type="EMBL" id="CP019476">
    <property type="protein sequence ID" value="UQC82395.1"/>
    <property type="molecule type" value="Genomic_DNA"/>
</dbReference>
<dbReference type="GO" id="GO:0016787">
    <property type="term" value="F:hydrolase activity"/>
    <property type="evidence" value="ECO:0007669"/>
    <property type="project" value="UniProtKB-KW"/>
</dbReference>